<dbReference type="Proteomes" id="UP000034797">
    <property type="component" value="Unassembled WGS sequence"/>
</dbReference>
<accession>A0A0G1KPB0</accession>
<organism evidence="1 2">
    <name type="scientific">Candidatus Collierbacteria bacterium GW2011_GWA2_44_99</name>
    <dbReference type="NCBI Taxonomy" id="1618380"/>
    <lineage>
        <taxon>Bacteria</taxon>
        <taxon>Candidatus Collieribacteriota</taxon>
    </lineage>
</organism>
<dbReference type="AlphaFoldDB" id="A0A0G1KPB0"/>
<name>A0A0G1KPB0_9BACT</name>
<evidence type="ECO:0000313" key="1">
    <source>
        <dbReference type="EMBL" id="KKT85516.1"/>
    </source>
</evidence>
<reference evidence="1 2" key="1">
    <citation type="journal article" date="2015" name="Nature">
        <title>rRNA introns, odd ribosomes, and small enigmatic genomes across a large radiation of phyla.</title>
        <authorList>
            <person name="Brown C.T."/>
            <person name="Hug L.A."/>
            <person name="Thomas B.C."/>
            <person name="Sharon I."/>
            <person name="Castelle C.J."/>
            <person name="Singh A."/>
            <person name="Wilkins M.J."/>
            <person name="Williams K.H."/>
            <person name="Banfield J.F."/>
        </authorList>
    </citation>
    <scope>NUCLEOTIDE SEQUENCE [LARGE SCALE GENOMIC DNA]</scope>
</reference>
<evidence type="ECO:0000313" key="2">
    <source>
        <dbReference type="Proteomes" id="UP000034797"/>
    </source>
</evidence>
<gene>
    <name evidence="1" type="ORF">UW84_C0029G0022</name>
</gene>
<comment type="caution">
    <text evidence="1">The sequence shown here is derived from an EMBL/GenBank/DDBJ whole genome shotgun (WGS) entry which is preliminary data.</text>
</comment>
<proteinExistence type="predicted"/>
<sequence>MSDLNISLGNYLIDDICKLAEVAQVDQVIGAINDIEVTIGNIFGQIFSHIGNDEVFTAPDNVGRNFYIT</sequence>
<protein>
    <submittedName>
        <fullName evidence="1">Uncharacterized protein</fullName>
    </submittedName>
</protein>
<dbReference type="EMBL" id="LCJW01000029">
    <property type="protein sequence ID" value="KKT85516.1"/>
    <property type="molecule type" value="Genomic_DNA"/>
</dbReference>